<dbReference type="Proteomes" id="UP000602653">
    <property type="component" value="Chromosome"/>
</dbReference>
<evidence type="ECO:0000313" key="3">
    <source>
        <dbReference type="EMBL" id="QRV03057.1"/>
    </source>
</evidence>
<evidence type="ECO:0000259" key="1">
    <source>
        <dbReference type="Pfam" id="PF00483"/>
    </source>
</evidence>
<reference evidence="3 4" key="1">
    <citation type="submission" date="2021-02" db="EMBL/GenBank/DDBJ databases">
        <title>Complete Genome Sequence of Arcanobacterium phocisimile strain DSM 26142T from a harbour seal.</title>
        <authorList>
            <person name="Borowiak M."/>
            <person name="Alssahen M."/>
            <person name="Malorny B."/>
            <person name="Laemmler C."/>
            <person name="Siebert U."/>
            <person name="Ploetz M."/>
            <person name="Abdulmawjood A."/>
        </authorList>
    </citation>
    <scope>NUCLEOTIDE SEQUENCE [LARGE SCALE GENOMIC DNA]</scope>
    <source>
        <strain evidence="3 4">DSM 26142</strain>
    </source>
</reference>
<gene>
    <name evidence="3" type="ORF">JTE88_06430</name>
</gene>
<accession>A0ABX7IJP4</accession>
<keyword evidence="4" id="KW-1185">Reference proteome</keyword>
<name>A0ABX7IJP4_9ACTO</name>
<dbReference type="GO" id="GO:0016779">
    <property type="term" value="F:nucleotidyltransferase activity"/>
    <property type="evidence" value="ECO:0007669"/>
    <property type="project" value="UniProtKB-KW"/>
</dbReference>
<dbReference type="Pfam" id="PF00483">
    <property type="entry name" value="NTP_transferase"/>
    <property type="match status" value="1"/>
</dbReference>
<dbReference type="InterPro" id="IPR054566">
    <property type="entry name" value="ManC/GMP-like_b-helix"/>
</dbReference>
<dbReference type="InterPro" id="IPR051161">
    <property type="entry name" value="Mannose-6P_isomerase_type2"/>
</dbReference>
<dbReference type="InterPro" id="IPR049577">
    <property type="entry name" value="GMPP_N"/>
</dbReference>
<sequence>MNEFHAIIPAGGAGTRLWPISRASSPKFLKDLTGAGASLLQQTVSRLAPLAGQNIMVVTGTTHIPSVVRQLPQLGEEQFIAEPSARDSMAAIGLAAAIINQRYGDVVVGSFAADHLISDPRKFEKAVSTAIDAANAGYVSTIGIQPQSPATGFGYIQADHELSAVPGSYAVTEFLEKPDIQTARSYVASGNYFWNAGMFVARADVLLTALEKYEPKLHAGIMSIATAWDSDDREQVLDAHWPELKKIAIDHAIAEPLADDGGIAVVPADMGWTDIGDFSAVNEILQDANSSPNAPTITKRVVEGGTQQSVLSVESTNCTVFTYDRPISLVGVNDVVVVDTGDALLVTSIAHAQNVKDVVEQVRATGRTDLV</sequence>
<keyword evidence="3" id="KW-0808">Transferase</keyword>
<feature type="domain" description="Nucleotidyl transferase" evidence="1">
    <location>
        <begin position="6"/>
        <end position="288"/>
    </location>
</feature>
<dbReference type="SUPFAM" id="SSF159283">
    <property type="entry name" value="Guanosine diphospho-D-mannose pyrophosphorylase/mannose-6-phosphate isomerase linker domain"/>
    <property type="match status" value="1"/>
</dbReference>
<evidence type="ECO:0000313" key="4">
    <source>
        <dbReference type="Proteomes" id="UP000602653"/>
    </source>
</evidence>
<dbReference type="EMBL" id="CP070228">
    <property type="protein sequence ID" value="QRV03057.1"/>
    <property type="molecule type" value="Genomic_DNA"/>
</dbReference>
<protein>
    <submittedName>
        <fullName evidence="3">Mannose-1-phosphate guanylyltransferase</fullName>
    </submittedName>
</protein>
<dbReference type="PANTHER" id="PTHR46390:SF1">
    <property type="entry name" value="MANNOSE-1-PHOSPHATE GUANYLYLTRANSFERASE"/>
    <property type="match status" value="1"/>
</dbReference>
<dbReference type="InterPro" id="IPR029044">
    <property type="entry name" value="Nucleotide-diphossugar_trans"/>
</dbReference>
<feature type="domain" description="MannoseP isomerase/GMP-like beta-helix" evidence="2">
    <location>
        <begin position="310"/>
        <end position="361"/>
    </location>
</feature>
<dbReference type="Gene3D" id="3.90.550.10">
    <property type="entry name" value="Spore Coat Polysaccharide Biosynthesis Protein SpsA, Chain A"/>
    <property type="match status" value="1"/>
</dbReference>
<dbReference type="SUPFAM" id="SSF53448">
    <property type="entry name" value="Nucleotide-diphospho-sugar transferases"/>
    <property type="match status" value="1"/>
</dbReference>
<dbReference type="PANTHER" id="PTHR46390">
    <property type="entry name" value="MANNOSE-1-PHOSPHATE GUANYLYLTRANSFERASE"/>
    <property type="match status" value="1"/>
</dbReference>
<dbReference type="InterPro" id="IPR005835">
    <property type="entry name" value="NTP_transferase_dom"/>
</dbReference>
<evidence type="ECO:0000259" key="2">
    <source>
        <dbReference type="Pfam" id="PF22640"/>
    </source>
</evidence>
<dbReference type="Pfam" id="PF22640">
    <property type="entry name" value="ManC_GMP_beta-helix"/>
    <property type="match status" value="1"/>
</dbReference>
<keyword evidence="3" id="KW-0548">Nucleotidyltransferase</keyword>
<proteinExistence type="predicted"/>
<dbReference type="CDD" id="cd02509">
    <property type="entry name" value="GDP-M1P_Guanylyltransferase"/>
    <property type="match status" value="1"/>
</dbReference>
<organism evidence="3 4">
    <name type="scientific">Arcanobacterium phocisimile</name>
    <dbReference type="NCBI Taxonomy" id="1302235"/>
    <lineage>
        <taxon>Bacteria</taxon>
        <taxon>Bacillati</taxon>
        <taxon>Actinomycetota</taxon>
        <taxon>Actinomycetes</taxon>
        <taxon>Actinomycetales</taxon>
        <taxon>Actinomycetaceae</taxon>
        <taxon>Arcanobacterium</taxon>
    </lineage>
</organism>